<dbReference type="Pfam" id="PF02785">
    <property type="entry name" value="Biotin_carb_C"/>
    <property type="match status" value="1"/>
</dbReference>
<evidence type="ECO:0000313" key="10">
    <source>
        <dbReference type="EMBL" id="TFK28522.1"/>
    </source>
</evidence>
<dbReference type="SUPFAM" id="SSF56059">
    <property type="entry name" value="Glutathione synthetase ATP-binding domain-like"/>
    <property type="match status" value="1"/>
</dbReference>
<dbReference type="InterPro" id="IPR011053">
    <property type="entry name" value="Single_hybrid_motif"/>
</dbReference>
<dbReference type="InterPro" id="IPR011764">
    <property type="entry name" value="Biotin_carboxylation_dom"/>
</dbReference>
<dbReference type="Proteomes" id="UP000307440">
    <property type="component" value="Unassembled WGS sequence"/>
</dbReference>
<dbReference type="Pfam" id="PF00289">
    <property type="entry name" value="Biotin_carb_N"/>
    <property type="match status" value="1"/>
</dbReference>
<dbReference type="PANTHER" id="PTHR45007">
    <property type="entry name" value="CARBOXYLASE, PUTATIVE (AFU_ORTHOLOGUE AFUA_5G07570)-RELATED"/>
    <property type="match status" value="1"/>
</dbReference>
<dbReference type="InterPro" id="IPR011054">
    <property type="entry name" value="Rudment_hybrid_motif"/>
</dbReference>
<evidence type="ECO:0000259" key="9">
    <source>
        <dbReference type="PROSITE" id="PS50979"/>
    </source>
</evidence>
<dbReference type="Gene3D" id="2.40.50.100">
    <property type="match status" value="1"/>
</dbReference>
<dbReference type="GO" id="GO:0005524">
    <property type="term" value="F:ATP binding"/>
    <property type="evidence" value="ECO:0007669"/>
    <property type="project" value="UniProtKB-UniRule"/>
</dbReference>
<evidence type="ECO:0000256" key="1">
    <source>
        <dbReference type="ARBA" id="ARBA00001953"/>
    </source>
</evidence>
<feature type="region of interest" description="Disordered" evidence="7">
    <location>
        <begin position="461"/>
        <end position="482"/>
    </location>
</feature>
<keyword evidence="3 6" id="KW-0547">Nucleotide-binding</keyword>
<comment type="cofactor">
    <cofactor evidence="1">
        <name>biotin</name>
        <dbReference type="ChEBI" id="CHEBI:57586"/>
    </cofactor>
</comment>
<dbReference type="OrthoDB" id="196847at2759"/>
<dbReference type="PROSITE" id="PS50979">
    <property type="entry name" value="BC"/>
    <property type="match status" value="1"/>
</dbReference>
<dbReference type="InterPro" id="IPR001882">
    <property type="entry name" value="Biotin_BS"/>
</dbReference>
<evidence type="ECO:0000259" key="8">
    <source>
        <dbReference type="PROSITE" id="PS50975"/>
    </source>
</evidence>
<feature type="domain" description="Biotin carboxylation" evidence="9">
    <location>
        <begin position="3"/>
        <end position="454"/>
    </location>
</feature>
<accession>A0A5C3L797</accession>
<dbReference type="SUPFAM" id="SSF51246">
    <property type="entry name" value="Rudiment single hybrid motif"/>
    <property type="match status" value="1"/>
</dbReference>
<organism evidence="10 11">
    <name type="scientific">Coprinopsis marcescibilis</name>
    <name type="common">Agaric fungus</name>
    <name type="synonym">Psathyrella marcescibilis</name>
    <dbReference type="NCBI Taxonomy" id="230819"/>
    <lineage>
        <taxon>Eukaryota</taxon>
        <taxon>Fungi</taxon>
        <taxon>Dikarya</taxon>
        <taxon>Basidiomycota</taxon>
        <taxon>Agaricomycotina</taxon>
        <taxon>Agaricomycetes</taxon>
        <taxon>Agaricomycetidae</taxon>
        <taxon>Agaricales</taxon>
        <taxon>Agaricineae</taxon>
        <taxon>Psathyrellaceae</taxon>
        <taxon>Coprinopsis</taxon>
    </lineage>
</organism>
<dbReference type="InterPro" id="IPR005481">
    <property type="entry name" value="BC-like_N"/>
</dbReference>
<dbReference type="EMBL" id="ML210155">
    <property type="protein sequence ID" value="TFK28522.1"/>
    <property type="molecule type" value="Genomic_DNA"/>
</dbReference>
<dbReference type="Gene3D" id="3.30.470.20">
    <property type="entry name" value="ATP-grasp fold, B domain"/>
    <property type="match status" value="1"/>
</dbReference>
<dbReference type="SMART" id="SM00878">
    <property type="entry name" value="Biotin_carb_C"/>
    <property type="match status" value="1"/>
</dbReference>
<dbReference type="PROSITE" id="PS00188">
    <property type="entry name" value="BIOTIN"/>
    <property type="match status" value="1"/>
</dbReference>
<keyword evidence="2" id="KW-0436">Ligase</keyword>
<keyword evidence="11" id="KW-1185">Reference proteome</keyword>
<dbReference type="InterPro" id="IPR005479">
    <property type="entry name" value="CPAse_ATP-bd"/>
</dbReference>
<dbReference type="InterPro" id="IPR000089">
    <property type="entry name" value="Biotin_lipoyl"/>
</dbReference>
<dbReference type="PROSITE" id="PS50975">
    <property type="entry name" value="ATP_GRASP"/>
    <property type="match status" value="1"/>
</dbReference>
<evidence type="ECO:0000256" key="7">
    <source>
        <dbReference type="SAM" id="MobiDB-lite"/>
    </source>
</evidence>
<dbReference type="Pfam" id="PF00364">
    <property type="entry name" value="Biotin_lipoyl"/>
    <property type="match status" value="1"/>
</dbReference>
<reference evidence="10 11" key="1">
    <citation type="journal article" date="2019" name="Nat. Ecol. Evol.">
        <title>Megaphylogeny resolves global patterns of mushroom evolution.</title>
        <authorList>
            <person name="Varga T."/>
            <person name="Krizsan K."/>
            <person name="Foldi C."/>
            <person name="Dima B."/>
            <person name="Sanchez-Garcia M."/>
            <person name="Sanchez-Ramirez S."/>
            <person name="Szollosi G.J."/>
            <person name="Szarkandi J.G."/>
            <person name="Papp V."/>
            <person name="Albert L."/>
            <person name="Andreopoulos W."/>
            <person name="Angelini C."/>
            <person name="Antonin V."/>
            <person name="Barry K.W."/>
            <person name="Bougher N.L."/>
            <person name="Buchanan P."/>
            <person name="Buyck B."/>
            <person name="Bense V."/>
            <person name="Catcheside P."/>
            <person name="Chovatia M."/>
            <person name="Cooper J."/>
            <person name="Damon W."/>
            <person name="Desjardin D."/>
            <person name="Finy P."/>
            <person name="Geml J."/>
            <person name="Haridas S."/>
            <person name="Hughes K."/>
            <person name="Justo A."/>
            <person name="Karasinski D."/>
            <person name="Kautmanova I."/>
            <person name="Kiss B."/>
            <person name="Kocsube S."/>
            <person name="Kotiranta H."/>
            <person name="LaButti K.M."/>
            <person name="Lechner B.E."/>
            <person name="Liimatainen K."/>
            <person name="Lipzen A."/>
            <person name="Lukacs Z."/>
            <person name="Mihaltcheva S."/>
            <person name="Morgado L.N."/>
            <person name="Niskanen T."/>
            <person name="Noordeloos M.E."/>
            <person name="Ohm R.A."/>
            <person name="Ortiz-Santana B."/>
            <person name="Ovrebo C."/>
            <person name="Racz N."/>
            <person name="Riley R."/>
            <person name="Savchenko A."/>
            <person name="Shiryaev A."/>
            <person name="Soop K."/>
            <person name="Spirin V."/>
            <person name="Szebenyi C."/>
            <person name="Tomsovsky M."/>
            <person name="Tulloss R.E."/>
            <person name="Uehling J."/>
            <person name="Grigoriev I.V."/>
            <person name="Vagvolgyi C."/>
            <person name="Papp T."/>
            <person name="Martin F.M."/>
            <person name="Miettinen O."/>
            <person name="Hibbett D.S."/>
            <person name="Nagy L.G."/>
        </authorList>
    </citation>
    <scope>NUCLEOTIDE SEQUENCE [LARGE SCALE GENOMIC DNA]</scope>
    <source>
        <strain evidence="10 11">CBS 121175</strain>
    </source>
</reference>
<evidence type="ECO:0000256" key="3">
    <source>
        <dbReference type="ARBA" id="ARBA00022741"/>
    </source>
</evidence>
<evidence type="ECO:0000256" key="6">
    <source>
        <dbReference type="PROSITE-ProRule" id="PRU00409"/>
    </source>
</evidence>
<evidence type="ECO:0000313" key="11">
    <source>
        <dbReference type="Proteomes" id="UP000307440"/>
    </source>
</evidence>
<sequence>MVKMPKVLVANRGEIAIRILRSAAELGWGTVAIYTETDPSHASYADEAVKLDGPEDFLKIDVVARAASDTNCTHVHPGYGFLSESPSLADALAALDPPRIFIGPSRDTLCLAGDKMLSRELVISLGIAVAPGRRVSTAEDVKLFGAEAGYPIMIKALDGGGGRGIRAVNLVEEVGESFKRCLGESPSRQVFVEKALTGPGWKHIEVQIIGDGSGEVNHFWERECSVQRRFQKVVEVAPSRLSREMVAPLLEASLKIARHLKYHGLGTFEYLMDSKTGNWVFLEINPRVQVEHTITEEIVDIDLVRAQLQLFAFKSLRALALNNPVPPPQSSAVQLRLTAEDPARSFQSSPGTIQALDIAWPAGRGVRVDTWLSSGPAFSIPEWNIGTDFDSLLAKVIVRGSTFEEMTQKARRALAEFTFNGAVQTNASLLAGVIDHPDWVTGNIDTLWLERNASNILQRGTKLLKPGKPPSRANKPVISSGNSGTTAFLQPGALFHLNLSPLGTSGAATKHTLTLSSIGQNTFPDALSGTLQSSLTATPFEFSLIQSTSAAVSTGSFELADPNNVAHVSTPLTGKIVELHPALIAVLKGEAGGRVKRGETVMVLSVMKMENSIVSGVDGEVERVGRGIKPGVVVGEGILVCVIGKQKAGSSRL</sequence>
<dbReference type="SUPFAM" id="SSF52440">
    <property type="entry name" value="PreATP-grasp domain"/>
    <property type="match status" value="1"/>
</dbReference>
<gene>
    <name evidence="10" type="ORF">FA15DRAFT_685304</name>
</gene>
<protein>
    <submittedName>
        <fullName evidence="10">Carboxylase:pyruvate/acetyl-coa/propionyl-CoA</fullName>
    </submittedName>
</protein>
<dbReference type="AlphaFoldDB" id="A0A5C3L797"/>
<evidence type="ECO:0000256" key="4">
    <source>
        <dbReference type="ARBA" id="ARBA00022840"/>
    </source>
</evidence>
<evidence type="ECO:0000256" key="2">
    <source>
        <dbReference type="ARBA" id="ARBA00022598"/>
    </source>
</evidence>
<dbReference type="GO" id="GO:0016874">
    <property type="term" value="F:ligase activity"/>
    <property type="evidence" value="ECO:0007669"/>
    <property type="project" value="UniProtKB-KW"/>
</dbReference>
<keyword evidence="4 6" id="KW-0067">ATP-binding</keyword>
<dbReference type="GO" id="GO:0046872">
    <property type="term" value="F:metal ion binding"/>
    <property type="evidence" value="ECO:0007669"/>
    <property type="project" value="InterPro"/>
</dbReference>
<dbReference type="STRING" id="230819.A0A5C3L797"/>
<keyword evidence="5" id="KW-0092">Biotin</keyword>
<proteinExistence type="predicted"/>
<dbReference type="PROSITE" id="PS00867">
    <property type="entry name" value="CPSASE_2"/>
    <property type="match status" value="1"/>
</dbReference>
<dbReference type="InterPro" id="IPR005482">
    <property type="entry name" value="Biotin_COase_C"/>
</dbReference>
<evidence type="ECO:0000256" key="5">
    <source>
        <dbReference type="ARBA" id="ARBA00023267"/>
    </source>
</evidence>
<name>A0A5C3L797_COPMA</name>
<dbReference type="CDD" id="cd06850">
    <property type="entry name" value="biotinyl_domain"/>
    <property type="match status" value="1"/>
</dbReference>
<dbReference type="InterPro" id="IPR011761">
    <property type="entry name" value="ATP-grasp"/>
</dbReference>
<dbReference type="InterPro" id="IPR016185">
    <property type="entry name" value="PreATP-grasp_dom_sf"/>
</dbReference>
<dbReference type="Pfam" id="PF02786">
    <property type="entry name" value="CPSase_L_D2"/>
    <property type="match status" value="1"/>
</dbReference>
<keyword evidence="10" id="KW-0670">Pyruvate</keyword>
<dbReference type="SUPFAM" id="SSF51230">
    <property type="entry name" value="Single hybrid motif"/>
    <property type="match status" value="1"/>
</dbReference>
<dbReference type="PANTHER" id="PTHR45007:SF1">
    <property type="entry name" value="CARBOXYLASE, PUTATIVE (AFU_ORTHOLOGUE AFUA_5G07570)-RELATED"/>
    <property type="match status" value="1"/>
</dbReference>
<feature type="domain" description="ATP-grasp" evidence="8">
    <location>
        <begin position="119"/>
        <end position="312"/>
    </location>
</feature>